<dbReference type="Gene3D" id="3.30.565.10">
    <property type="entry name" value="Histidine kinase-like ATPase, C-terminal domain"/>
    <property type="match status" value="1"/>
</dbReference>
<keyword evidence="9" id="KW-0812">Transmembrane</keyword>
<dbReference type="EMBL" id="CP000740">
    <property type="protein sequence ID" value="ABR64375.1"/>
    <property type="molecule type" value="Genomic_DNA"/>
</dbReference>
<reference evidence="12" key="1">
    <citation type="submission" date="2007-06" db="EMBL/GenBank/DDBJ databases">
        <title>Complete sequence of Sinorhizobium medicae WSM419 plasmid pSMED02.</title>
        <authorList>
            <consortium name="US DOE Joint Genome Institute"/>
            <person name="Copeland A."/>
            <person name="Lucas S."/>
            <person name="Lapidus A."/>
            <person name="Barry K."/>
            <person name="Glavina del Rio T."/>
            <person name="Dalin E."/>
            <person name="Tice H."/>
            <person name="Pitluck S."/>
            <person name="Chain P."/>
            <person name="Malfatti S."/>
            <person name="Shin M."/>
            <person name="Vergez L."/>
            <person name="Schmutz J."/>
            <person name="Larimer F."/>
            <person name="Land M."/>
            <person name="Hauser L."/>
            <person name="Kyrpides N."/>
            <person name="Mikhailova N."/>
            <person name="Reeve W.G."/>
            <person name="Richardson P."/>
        </authorList>
    </citation>
    <scope>NUCLEOTIDE SEQUENCE [LARGE SCALE GENOMIC DNA]</scope>
    <source>
        <strain evidence="12">WSM419</strain>
        <plasmid evidence="12">Plasmid pSMED02</plasmid>
    </source>
</reference>
<evidence type="ECO:0000256" key="4">
    <source>
        <dbReference type="ARBA" id="ARBA00022679"/>
    </source>
</evidence>
<keyword evidence="7" id="KW-0067">ATP-binding</keyword>
<keyword evidence="9" id="KW-1133">Transmembrane helix</keyword>
<comment type="catalytic activity">
    <reaction evidence="1">
        <text>ATP + protein L-histidine = ADP + protein N-phospho-L-histidine.</text>
        <dbReference type="EC" id="2.7.13.3"/>
    </reaction>
</comment>
<evidence type="ECO:0000256" key="1">
    <source>
        <dbReference type="ARBA" id="ARBA00000085"/>
    </source>
</evidence>
<dbReference type="SMART" id="SM00387">
    <property type="entry name" value="HATPase_c"/>
    <property type="match status" value="1"/>
</dbReference>
<evidence type="ECO:0000256" key="6">
    <source>
        <dbReference type="ARBA" id="ARBA00022777"/>
    </source>
</evidence>
<dbReference type="Gene3D" id="3.40.50.2300">
    <property type="match status" value="2"/>
</dbReference>
<name>A6UL45_SINMW</name>
<dbReference type="eggNOG" id="COG4191">
    <property type="taxonomic scope" value="Bacteria"/>
</dbReference>
<keyword evidence="4" id="KW-0808">Transferase</keyword>
<dbReference type="GeneID" id="61613271"/>
<geneLocation type="plasmid" evidence="11 12">
    <name>pSMED02</name>
</geneLocation>
<dbReference type="InterPro" id="IPR004358">
    <property type="entry name" value="Sig_transdc_His_kin-like_C"/>
</dbReference>
<keyword evidence="11" id="KW-0614">Plasmid</keyword>
<dbReference type="Gene3D" id="1.10.287.130">
    <property type="match status" value="1"/>
</dbReference>
<evidence type="ECO:0000256" key="8">
    <source>
        <dbReference type="ARBA" id="ARBA00023012"/>
    </source>
</evidence>
<evidence type="ECO:0000256" key="2">
    <source>
        <dbReference type="ARBA" id="ARBA00012438"/>
    </source>
</evidence>
<dbReference type="KEGG" id="smd:Smed_5634"/>
<dbReference type="OrthoDB" id="226486at2"/>
<evidence type="ECO:0000313" key="12">
    <source>
        <dbReference type="Proteomes" id="UP000001108"/>
    </source>
</evidence>
<dbReference type="GO" id="GO:0000155">
    <property type="term" value="F:phosphorelay sensor kinase activity"/>
    <property type="evidence" value="ECO:0007669"/>
    <property type="project" value="InterPro"/>
</dbReference>
<evidence type="ECO:0000256" key="3">
    <source>
        <dbReference type="ARBA" id="ARBA00022553"/>
    </source>
</evidence>
<dbReference type="EC" id="2.7.13.3" evidence="2"/>
<sequence>MVRACRVPPRQTVIGFLCLLFVLIIPTVETCSAEIIGRVPRVLILYPYDERLPATTFAGETARARLLESTEGLVDLFSEFLDLSRFPEKVHIDRMARYLGEKYQERRPDVVIAIGEEATSFIIKYRNAIAPEAKIVFSGFSGADAAKMKLPDDVFGAFSDYDIAKTLAMARRLQPDARELFIIGGSAPFDRSWIATARKDLAGAAGGLKLTYFEDLTIDEFVDRASRVPAGSIILVLTILSDRSGRNFIPRDALERIAGKANAPVYGPYATYIGHGAVGGNTVTFESMGAAVAELAVAAIAGKPIASVKVPQTYVADARQLKRWGLPESALPSGTVQSFKEKSLWEQYWPAIVGIVAALALQAVIITGLLVERHRRRGAEQESRLRLLELVHLNQSATAGALSASIAHELSQPLGAIRSNVETAQALLWNMNPNIDLVQQILADIRDDDQRASDIIVRLRGLLKKRSEIDWQEFDLNDVISSAIQILHAEAEQKRVVVSSKQPARKLPVRADKVHLQQVILNLATNAIDAMVDAATTHRELVFQTALMEESKVVLSISDTGRGIPRDQLDSVFNAFYTTKPAGTGLGLSIARAIIETYGGKIWADNRAEGGAVFRFVLPLAQHG</sequence>
<proteinExistence type="predicted"/>
<keyword evidence="5" id="KW-0547">Nucleotide-binding</keyword>
<feature type="domain" description="Histidine kinase" evidence="10">
    <location>
        <begin position="405"/>
        <end position="622"/>
    </location>
</feature>
<protein>
    <recommendedName>
        <fullName evidence="2">histidine kinase</fullName>
        <ecNumber evidence="2">2.7.13.3</ecNumber>
    </recommendedName>
</protein>
<keyword evidence="8" id="KW-0902">Two-component regulatory system</keyword>
<dbReference type="CDD" id="cd00082">
    <property type="entry name" value="HisKA"/>
    <property type="match status" value="1"/>
</dbReference>
<dbReference type="PRINTS" id="PR00344">
    <property type="entry name" value="BCTRLSENSOR"/>
</dbReference>
<gene>
    <name evidence="11" type="ordered locus">Smed_5634</name>
</gene>
<dbReference type="PROSITE" id="PS50109">
    <property type="entry name" value="HIS_KIN"/>
    <property type="match status" value="1"/>
</dbReference>
<dbReference type="Proteomes" id="UP000001108">
    <property type="component" value="Plasmid pSMED02"/>
</dbReference>
<evidence type="ECO:0000256" key="7">
    <source>
        <dbReference type="ARBA" id="ARBA00022840"/>
    </source>
</evidence>
<keyword evidence="3" id="KW-0597">Phosphoprotein</keyword>
<dbReference type="PATRIC" id="fig|366394.8.peg.2138"/>
<dbReference type="InterPro" id="IPR036890">
    <property type="entry name" value="HATPase_C_sf"/>
</dbReference>
<dbReference type="AlphaFoldDB" id="A6UL45"/>
<keyword evidence="9" id="KW-0472">Membrane</keyword>
<keyword evidence="6 11" id="KW-0418">Kinase</keyword>
<evidence type="ECO:0000259" key="10">
    <source>
        <dbReference type="PROSITE" id="PS50109"/>
    </source>
</evidence>
<dbReference type="InterPro" id="IPR003594">
    <property type="entry name" value="HATPase_dom"/>
</dbReference>
<reference evidence="11 12" key="2">
    <citation type="journal article" date="2010" name="Stand. Genomic Sci.">
        <title>Complete genome sequence of the Medicago microsymbiont Ensifer (Sinorhizobium) medicae strain WSM419.</title>
        <authorList>
            <person name="Reeve W."/>
            <person name="Chain P."/>
            <person name="O'Hara G."/>
            <person name="Ardley J."/>
            <person name="Nandesena K."/>
            <person name="Brau L."/>
            <person name="Tiwari R."/>
            <person name="Malfatti S."/>
            <person name="Kiss H."/>
            <person name="Lapidus A."/>
            <person name="Copeland A."/>
            <person name="Nolan M."/>
            <person name="Land M."/>
            <person name="Hauser L."/>
            <person name="Chang Y.J."/>
            <person name="Ivanova N."/>
            <person name="Mavromatis K."/>
            <person name="Markowitz V."/>
            <person name="Kyrpides N."/>
            <person name="Gollagher M."/>
            <person name="Yates R."/>
            <person name="Dilworth M."/>
            <person name="Howieson J."/>
        </authorList>
    </citation>
    <scope>NUCLEOTIDE SEQUENCE [LARGE SCALE GENOMIC DNA]</scope>
    <source>
        <strain evidence="11 12">WSM419</strain>
        <plasmid evidence="12">Plasmid pSMED02</plasmid>
    </source>
</reference>
<evidence type="ECO:0000256" key="9">
    <source>
        <dbReference type="SAM" id="Phobius"/>
    </source>
</evidence>
<accession>A6UL45</accession>
<dbReference type="Pfam" id="PF02518">
    <property type="entry name" value="HATPase_c"/>
    <property type="match status" value="1"/>
</dbReference>
<dbReference type="InterPro" id="IPR036097">
    <property type="entry name" value="HisK_dim/P_sf"/>
</dbReference>
<feature type="transmembrane region" description="Helical" evidence="9">
    <location>
        <begin position="348"/>
        <end position="371"/>
    </location>
</feature>
<dbReference type="InterPro" id="IPR003661">
    <property type="entry name" value="HisK_dim/P_dom"/>
</dbReference>
<organism evidence="11 12">
    <name type="scientific">Sinorhizobium medicae (strain WSM419)</name>
    <name type="common">Ensifer medicae</name>
    <dbReference type="NCBI Taxonomy" id="366394"/>
    <lineage>
        <taxon>Bacteria</taxon>
        <taxon>Pseudomonadati</taxon>
        <taxon>Pseudomonadota</taxon>
        <taxon>Alphaproteobacteria</taxon>
        <taxon>Hyphomicrobiales</taxon>
        <taxon>Rhizobiaceae</taxon>
        <taxon>Sinorhizobium/Ensifer group</taxon>
        <taxon>Sinorhizobium</taxon>
    </lineage>
</organism>
<dbReference type="RefSeq" id="WP_011970483.1">
    <property type="nucleotide sequence ID" value="NC_009621.1"/>
</dbReference>
<evidence type="ECO:0000256" key="5">
    <source>
        <dbReference type="ARBA" id="ARBA00022741"/>
    </source>
</evidence>
<evidence type="ECO:0000313" key="11">
    <source>
        <dbReference type="EMBL" id="ABR64375.1"/>
    </source>
</evidence>
<dbReference type="HOGENOM" id="CLU_000445_89_20_5"/>
<dbReference type="SUPFAM" id="SSF55874">
    <property type="entry name" value="ATPase domain of HSP90 chaperone/DNA topoisomerase II/histidine kinase"/>
    <property type="match status" value="1"/>
</dbReference>
<dbReference type="GO" id="GO:0005524">
    <property type="term" value="F:ATP binding"/>
    <property type="evidence" value="ECO:0007669"/>
    <property type="project" value="UniProtKB-KW"/>
</dbReference>
<dbReference type="SUPFAM" id="SSF47384">
    <property type="entry name" value="Homodimeric domain of signal transducing histidine kinase"/>
    <property type="match status" value="1"/>
</dbReference>
<dbReference type="InterPro" id="IPR005467">
    <property type="entry name" value="His_kinase_dom"/>
</dbReference>
<dbReference type="PANTHER" id="PTHR43065:SF10">
    <property type="entry name" value="PEROXIDE STRESS-ACTIVATED HISTIDINE KINASE MAK3"/>
    <property type="match status" value="1"/>
</dbReference>
<dbReference type="PANTHER" id="PTHR43065">
    <property type="entry name" value="SENSOR HISTIDINE KINASE"/>
    <property type="match status" value="1"/>
</dbReference>